<dbReference type="SUPFAM" id="SSF47823">
    <property type="entry name" value="lambda integrase-like, N-terminal domain"/>
    <property type="match status" value="1"/>
</dbReference>
<dbReference type="InterPro" id="IPR011010">
    <property type="entry name" value="DNA_brk_join_enz"/>
</dbReference>
<evidence type="ECO:0000313" key="8">
    <source>
        <dbReference type="Proteomes" id="UP001241110"/>
    </source>
</evidence>
<evidence type="ECO:0000256" key="3">
    <source>
        <dbReference type="ARBA" id="ARBA00023172"/>
    </source>
</evidence>
<dbReference type="PROSITE" id="PS51900">
    <property type="entry name" value="CB"/>
    <property type="match status" value="1"/>
</dbReference>
<keyword evidence="3" id="KW-0233">DNA recombination</keyword>
<dbReference type="Proteomes" id="UP001241110">
    <property type="component" value="Unassembled WGS sequence"/>
</dbReference>
<dbReference type="Pfam" id="PF02899">
    <property type="entry name" value="Phage_int_SAM_1"/>
    <property type="match status" value="1"/>
</dbReference>
<dbReference type="GO" id="GO:0006310">
    <property type="term" value="P:DNA recombination"/>
    <property type="evidence" value="ECO:0007669"/>
    <property type="project" value="UniProtKB-KW"/>
</dbReference>
<dbReference type="SUPFAM" id="SSF56349">
    <property type="entry name" value="DNA breaking-rejoining enzymes"/>
    <property type="match status" value="1"/>
</dbReference>
<evidence type="ECO:0000313" key="7">
    <source>
        <dbReference type="EMBL" id="MDJ1486237.1"/>
    </source>
</evidence>
<reference evidence="7" key="1">
    <citation type="submission" date="2023-05" db="EMBL/GenBank/DDBJ databases">
        <authorList>
            <person name="Zhang X."/>
        </authorList>
    </citation>
    <scope>NUCLEOTIDE SEQUENCE</scope>
    <source>
        <strain evidence="7">YF14B1</strain>
    </source>
</reference>
<dbReference type="Pfam" id="PF00589">
    <property type="entry name" value="Phage_integrase"/>
    <property type="match status" value="1"/>
</dbReference>
<name>A0AAE3QVH9_9BACT</name>
<dbReference type="PROSITE" id="PS51898">
    <property type="entry name" value="TYR_RECOMBINASE"/>
    <property type="match status" value="1"/>
</dbReference>
<dbReference type="InterPro" id="IPR010998">
    <property type="entry name" value="Integrase_recombinase_N"/>
</dbReference>
<keyword evidence="1" id="KW-0229">DNA integration</keyword>
<sequence>MGKSKNISVTNTSEQKVIDTINSFENISGEWAEKTAHYLRLGLEGAANTTRAYKSDVRAFEKWCQSQGVLHLPVAVETLAAYVTFLAEEKKVSTIERKLSAIAKLHELNGYEYVAYQKSFRTLMDGIRRKKGIRQKQAPAFTLAAFKQVVTQLDDSLLLTLRDKSILLLGFASACRRSELTSLNIEDLDFRTDCLIVSLKRSKTNQLGDYEEKAIFYSPDPSVCPIRTLQKWIQSLNRQTGPLFVSFRKGDHPTEKRIPDDNIYDVIQKHLGKRFSPHSLRASFVSIAKENGADDGSIMRQTKHKTQVMIRRYTRIEDIKKYNAAMNLGL</sequence>
<evidence type="ECO:0000256" key="2">
    <source>
        <dbReference type="ARBA" id="ARBA00023125"/>
    </source>
</evidence>
<feature type="domain" description="Tyr recombinase" evidence="5">
    <location>
        <begin position="136"/>
        <end position="326"/>
    </location>
</feature>
<dbReference type="Gene3D" id="1.10.150.130">
    <property type="match status" value="1"/>
</dbReference>
<gene>
    <name evidence="7" type="ORF">QNI16_37485</name>
</gene>
<evidence type="ECO:0000256" key="1">
    <source>
        <dbReference type="ARBA" id="ARBA00022908"/>
    </source>
</evidence>
<dbReference type="AlphaFoldDB" id="A0AAE3QVH9"/>
<dbReference type="Gene3D" id="1.10.443.10">
    <property type="entry name" value="Intergrase catalytic core"/>
    <property type="match status" value="1"/>
</dbReference>
<dbReference type="GO" id="GO:0003677">
    <property type="term" value="F:DNA binding"/>
    <property type="evidence" value="ECO:0007669"/>
    <property type="project" value="UniProtKB-UniRule"/>
</dbReference>
<proteinExistence type="predicted"/>
<dbReference type="InterPro" id="IPR004107">
    <property type="entry name" value="Integrase_SAM-like_N"/>
</dbReference>
<keyword evidence="2 4" id="KW-0238">DNA-binding</keyword>
<organism evidence="7 8">
    <name type="scientific">Xanthocytophaga flava</name>
    <dbReference type="NCBI Taxonomy" id="3048013"/>
    <lineage>
        <taxon>Bacteria</taxon>
        <taxon>Pseudomonadati</taxon>
        <taxon>Bacteroidota</taxon>
        <taxon>Cytophagia</taxon>
        <taxon>Cytophagales</taxon>
        <taxon>Rhodocytophagaceae</taxon>
        <taxon>Xanthocytophaga</taxon>
    </lineage>
</organism>
<dbReference type="PANTHER" id="PTHR34605">
    <property type="entry name" value="PHAGE_INTEGRASE DOMAIN-CONTAINING PROTEIN"/>
    <property type="match status" value="1"/>
</dbReference>
<dbReference type="PANTHER" id="PTHR34605:SF3">
    <property type="entry name" value="P CELL-TYPE AGGLUTINATION PROTEIN MAP4-LIKE-RELATED"/>
    <property type="match status" value="1"/>
</dbReference>
<dbReference type="InterPro" id="IPR052925">
    <property type="entry name" value="Phage_Integrase-like_Recomb"/>
</dbReference>
<comment type="caution">
    <text evidence="7">The sequence shown here is derived from an EMBL/GenBank/DDBJ whole genome shotgun (WGS) entry which is preliminary data.</text>
</comment>
<protein>
    <submittedName>
        <fullName evidence="7">Tyrosine-type recombinase/integrase</fullName>
    </submittedName>
</protein>
<dbReference type="InterPro" id="IPR044068">
    <property type="entry name" value="CB"/>
</dbReference>
<accession>A0AAE3QVH9</accession>
<evidence type="ECO:0000259" key="5">
    <source>
        <dbReference type="PROSITE" id="PS51898"/>
    </source>
</evidence>
<evidence type="ECO:0000259" key="6">
    <source>
        <dbReference type="PROSITE" id="PS51900"/>
    </source>
</evidence>
<dbReference type="InterPro" id="IPR013762">
    <property type="entry name" value="Integrase-like_cat_sf"/>
</dbReference>
<dbReference type="RefSeq" id="WP_313989676.1">
    <property type="nucleotide sequence ID" value="NZ_JASJOS010000031.1"/>
</dbReference>
<dbReference type="CDD" id="cd00799">
    <property type="entry name" value="INT_Cre_C"/>
    <property type="match status" value="1"/>
</dbReference>
<feature type="domain" description="Core-binding (CB)" evidence="6">
    <location>
        <begin position="29"/>
        <end position="110"/>
    </location>
</feature>
<dbReference type="GO" id="GO:0015074">
    <property type="term" value="P:DNA integration"/>
    <property type="evidence" value="ECO:0007669"/>
    <property type="project" value="UniProtKB-KW"/>
</dbReference>
<evidence type="ECO:0000256" key="4">
    <source>
        <dbReference type="PROSITE-ProRule" id="PRU01248"/>
    </source>
</evidence>
<dbReference type="InterPro" id="IPR002104">
    <property type="entry name" value="Integrase_catalytic"/>
</dbReference>
<dbReference type="EMBL" id="JASJOS010000031">
    <property type="protein sequence ID" value="MDJ1486237.1"/>
    <property type="molecule type" value="Genomic_DNA"/>
</dbReference>